<dbReference type="Proteomes" id="UP001632037">
    <property type="component" value="Unassembled WGS sequence"/>
</dbReference>
<dbReference type="Pfam" id="PF12796">
    <property type="entry name" value="Ank_2"/>
    <property type="match status" value="1"/>
</dbReference>
<dbReference type="InterPro" id="IPR036770">
    <property type="entry name" value="Ankyrin_rpt-contain_sf"/>
</dbReference>
<evidence type="ECO:0000313" key="1">
    <source>
        <dbReference type="EMBL" id="KAL3657628.1"/>
    </source>
</evidence>
<dbReference type="SMART" id="SM00248">
    <property type="entry name" value="ANK"/>
    <property type="match status" value="5"/>
</dbReference>
<comment type="caution">
    <text evidence="1">The sequence shown here is derived from an EMBL/GenBank/DDBJ whole genome shotgun (WGS) entry which is preliminary data.</text>
</comment>
<evidence type="ECO:0000313" key="2">
    <source>
        <dbReference type="Proteomes" id="UP001632037"/>
    </source>
</evidence>
<proteinExistence type="predicted"/>
<dbReference type="AlphaFoldDB" id="A0ABD3ESZ6"/>
<dbReference type="SUPFAM" id="SSF48403">
    <property type="entry name" value="Ankyrin repeat"/>
    <property type="match status" value="2"/>
</dbReference>
<protein>
    <submittedName>
        <fullName evidence="1">Uncharacterized protein</fullName>
    </submittedName>
</protein>
<gene>
    <name evidence="1" type="ORF">V7S43_017431</name>
</gene>
<dbReference type="Pfam" id="PF13637">
    <property type="entry name" value="Ank_4"/>
    <property type="match status" value="2"/>
</dbReference>
<dbReference type="InterPro" id="IPR002110">
    <property type="entry name" value="Ankyrin_rpt"/>
</dbReference>
<reference evidence="1 2" key="1">
    <citation type="submission" date="2024-09" db="EMBL/GenBank/DDBJ databases">
        <title>Genome sequencing and assembly of Phytophthora oleae, isolate VK10A, causative agent of rot of olive drupes.</title>
        <authorList>
            <person name="Conti Taguali S."/>
            <person name="Riolo M."/>
            <person name="La Spada F."/>
            <person name="Cacciola S.O."/>
            <person name="Dionisio G."/>
        </authorList>
    </citation>
    <scope>NUCLEOTIDE SEQUENCE [LARGE SCALE GENOMIC DNA]</scope>
    <source>
        <strain evidence="1 2">VK10A</strain>
    </source>
</reference>
<dbReference type="PANTHER" id="PTHR46586:SF3">
    <property type="entry name" value="ANKYRIN REPEAT-CONTAINING PROTEIN"/>
    <property type="match status" value="1"/>
</dbReference>
<dbReference type="Gene3D" id="1.25.40.20">
    <property type="entry name" value="Ankyrin repeat-containing domain"/>
    <property type="match status" value="2"/>
</dbReference>
<name>A0ABD3ESZ6_9STRA</name>
<dbReference type="PANTHER" id="PTHR46586">
    <property type="entry name" value="ANKYRIN REPEAT-CONTAINING PROTEIN"/>
    <property type="match status" value="1"/>
</dbReference>
<accession>A0ABD3ESZ6</accession>
<keyword evidence="2" id="KW-1185">Reference proteome</keyword>
<organism evidence="1 2">
    <name type="scientific">Phytophthora oleae</name>
    <dbReference type="NCBI Taxonomy" id="2107226"/>
    <lineage>
        <taxon>Eukaryota</taxon>
        <taxon>Sar</taxon>
        <taxon>Stramenopiles</taxon>
        <taxon>Oomycota</taxon>
        <taxon>Peronosporomycetes</taxon>
        <taxon>Peronosporales</taxon>
        <taxon>Peronosporaceae</taxon>
        <taxon>Phytophthora</taxon>
    </lineage>
</organism>
<sequence>MYSPLLCIDLVLNDQHNAAALQDLGHVIADFLGPDCNLSLHEACRIGSLKLLDWIWRVSRFCGGPRASNWSLTTYLQSNSHYYKWQFSESLEIAASRGDLKVVKWLFKHFKDCDVVVEVVEAAAKNGQLEVLQFLMVNDVGRRGNVKLEARTAGHTVQWGGRSLVEAVESGDSDVAHWLFQHASHGYGEAQMTNAIKTALRMGDMKMAAFLLPRGKCILDYAEFCPHPAIIEWKFECGHFKRDAFSVGVAIKYLVPSGRLDLMQRIAELHEPPPDNSDWPTNWRSAMVLACAYGDRSTLQRLMEHPAGRWTLQGDDRLFSELVFSAAYKGNIAVMEFLYDRGAIDKVRDALAHAIRENHFDMVKWLIKHFPESERIPDYCVMDEAARYGRLEMLQYFQELDELAVPGYSRSVTPPTRRRARNSSGDKFMMQMFVPASDDYLKVHPTLCRYRSGWLPTEPMDDAAANGHLEVVKWLHFNRSEGCTTAAMDCAAANGHLEVVTWLHTHRLEGCTNKAMDGAAENGHLDVTQWLYKNRFEGCTVKAIGGALSNNHLRVAVWLHTQLPSLNPANVELRRRSDGLFERLLFQFFHFSNSFSSSLVEDTKEILLENSSKSNHKHIDAWLQENFPTAPGAREWPEW</sequence>
<dbReference type="EMBL" id="JBIMZQ010000062">
    <property type="protein sequence ID" value="KAL3657628.1"/>
    <property type="molecule type" value="Genomic_DNA"/>
</dbReference>
<dbReference type="InterPro" id="IPR052050">
    <property type="entry name" value="SecEffector_AnkRepeat"/>
</dbReference>